<feature type="domain" description="PNPLA" evidence="4">
    <location>
        <begin position="1"/>
        <end position="98"/>
    </location>
</feature>
<organism evidence="5 6">
    <name type="scientific">Cinchona calisaya</name>
    <dbReference type="NCBI Taxonomy" id="153742"/>
    <lineage>
        <taxon>Eukaryota</taxon>
        <taxon>Viridiplantae</taxon>
        <taxon>Streptophyta</taxon>
        <taxon>Embryophyta</taxon>
        <taxon>Tracheophyta</taxon>
        <taxon>Spermatophyta</taxon>
        <taxon>Magnoliopsida</taxon>
        <taxon>eudicotyledons</taxon>
        <taxon>Gunneridae</taxon>
        <taxon>Pentapetalae</taxon>
        <taxon>asterids</taxon>
        <taxon>lamiids</taxon>
        <taxon>Gentianales</taxon>
        <taxon>Rubiaceae</taxon>
        <taxon>Cinchonoideae</taxon>
        <taxon>Cinchoneae</taxon>
        <taxon>Cinchona</taxon>
    </lineage>
</organism>
<dbReference type="PROSITE" id="PS51635">
    <property type="entry name" value="PNPLA"/>
    <property type="match status" value="1"/>
</dbReference>
<accession>A0ABD2YHZ0</accession>
<dbReference type="GO" id="GO:0016787">
    <property type="term" value="F:hydrolase activity"/>
    <property type="evidence" value="ECO:0007669"/>
    <property type="project" value="UniProtKB-ARBA"/>
</dbReference>
<keyword evidence="6" id="KW-1185">Reference proteome</keyword>
<evidence type="ECO:0000313" key="6">
    <source>
        <dbReference type="Proteomes" id="UP001630127"/>
    </source>
</evidence>
<dbReference type="AlphaFoldDB" id="A0ABD2YHZ0"/>
<dbReference type="InterPro" id="IPR002641">
    <property type="entry name" value="PNPLA_dom"/>
</dbReference>
<proteinExistence type="inferred from homology"/>
<evidence type="ECO:0000256" key="1">
    <source>
        <dbReference type="ARBA" id="ARBA00010240"/>
    </source>
</evidence>
<dbReference type="Proteomes" id="UP001630127">
    <property type="component" value="Unassembled WGS sequence"/>
</dbReference>
<keyword evidence="2" id="KW-0443">Lipid metabolism</keyword>
<gene>
    <name evidence="5" type="ORF">ACH5RR_035014</name>
</gene>
<evidence type="ECO:0000313" key="5">
    <source>
        <dbReference type="EMBL" id="KAL3505173.1"/>
    </source>
</evidence>
<evidence type="ECO:0000256" key="2">
    <source>
        <dbReference type="ARBA" id="ARBA00023098"/>
    </source>
</evidence>
<evidence type="ECO:0000256" key="3">
    <source>
        <dbReference type="PROSITE-ProRule" id="PRU01161"/>
    </source>
</evidence>
<dbReference type="GO" id="GO:0006629">
    <property type="term" value="P:lipid metabolic process"/>
    <property type="evidence" value="ECO:0007669"/>
    <property type="project" value="UniProtKB-KW"/>
</dbReference>
<name>A0ABD2YHZ0_9GENT</name>
<comment type="caution">
    <text evidence="3">Lacks conserved residue(s) required for the propagation of feature annotation.</text>
</comment>
<reference evidence="5 6" key="1">
    <citation type="submission" date="2024-11" db="EMBL/GenBank/DDBJ databases">
        <title>A near-complete genome assembly of Cinchona calisaya.</title>
        <authorList>
            <person name="Lian D.C."/>
            <person name="Zhao X.W."/>
            <person name="Wei L."/>
        </authorList>
    </citation>
    <scope>NUCLEOTIDE SEQUENCE [LARGE SCALE GENOMIC DNA]</scope>
    <source>
        <tissue evidence="5">Nenye</tissue>
    </source>
</reference>
<sequence>MISNLLLGQAEKLVKAVTGPKYDGKYLHNLLHEKLGEIKMKHQSSLDALPRGICIGTSAAPTYLPAHKFEAQDSDGSVREFNLIDDGVAANNPALVAINQVTKVVSGGNSDFFCMKPLEYDRFIVLSLGSGTANEENKYDADEAAKWGIFGWLTNTDAFELLNKGTNEEAPKVGGNTL</sequence>
<protein>
    <recommendedName>
        <fullName evidence="4">PNPLA domain-containing protein</fullName>
    </recommendedName>
</protein>
<dbReference type="PANTHER" id="PTHR32176:SF109">
    <property type="entry name" value="PATATIN-LIKE PROTEIN 2"/>
    <property type="match status" value="1"/>
</dbReference>
<dbReference type="PANTHER" id="PTHR32176">
    <property type="entry name" value="XYLOSE ISOMERASE"/>
    <property type="match status" value="1"/>
</dbReference>
<dbReference type="EMBL" id="JBJUIK010000014">
    <property type="protein sequence ID" value="KAL3505173.1"/>
    <property type="molecule type" value="Genomic_DNA"/>
</dbReference>
<comment type="similarity">
    <text evidence="1">Belongs to the patatin family.</text>
</comment>
<dbReference type="SUPFAM" id="SSF52151">
    <property type="entry name" value="FabD/lysophospholipase-like"/>
    <property type="match status" value="1"/>
</dbReference>
<dbReference type="InterPro" id="IPR016035">
    <property type="entry name" value="Acyl_Trfase/lysoPLipase"/>
</dbReference>
<comment type="caution">
    <text evidence="5">The sequence shown here is derived from an EMBL/GenBank/DDBJ whole genome shotgun (WGS) entry which is preliminary data.</text>
</comment>
<dbReference type="Gene3D" id="3.40.1090.10">
    <property type="entry name" value="Cytosolic phospholipase A2 catalytic domain"/>
    <property type="match status" value="1"/>
</dbReference>
<evidence type="ECO:0000259" key="4">
    <source>
        <dbReference type="PROSITE" id="PS51635"/>
    </source>
</evidence>